<evidence type="ECO:0000313" key="5">
    <source>
        <dbReference type="Proteomes" id="UP000693970"/>
    </source>
</evidence>
<dbReference type="Pfam" id="PF00781">
    <property type="entry name" value="DAGK_cat"/>
    <property type="match status" value="1"/>
</dbReference>
<evidence type="ECO:0000256" key="2">
    <source>
        <dbReference type="SAM" id="SignalP"/>
    </source>
</evidence>
<feature type="region of interest" description="Disordered" evidence="1">
    <location>
        <begin position="45"/>
        <end position="76"/>
    </location>
</feature>
<organism evidence="4 5">
    <name type="scientific">Nitzschia inconspicua</name>
    <dbReference type="NCBI Taxonomy" id="303405"/>
    <lineage>
        <taxon>Eukaryota</taxon>
        <taxon>Sar</taxon>
        <taxon>Stramenopiles</taxon>
        <taxon>Ochrophyta</taxon>
        <taxon>Bacillariophyta</taxon>
        <taxon>Bacillariophyceae</taxon>
        <taxon>Bacillariophycidae</taxon>
        <taxon>Bacillariales</taxon>
        <taxon>Bacillariaceae</taxon>
        <taxon>Nitzschia</taxon>
    </lineage>
</organism>
<feature type="domain" description="DAGKc" evidence="3">
    <location>
        <begin position="222"/>
        <end position="328"/>
    </location>
</feature>
<feature type="region of interest" description="Disordered" evidence="1">
    <location>
        <begin position="102"/>
        <end position="163"/>
    </location>
</feature>
<sequence>MTIIPPSRIRSSLLLVFLTLFLRYGHSWISNTPTVIFTRRTCLPRTEGKRVGGGGGSFDILSKQQQQQQKNTVVRPVSVSSSSSSALFSSFVSYENSTSTTESAITSTTTASTISSSSSDTKDSRMVGDTTTGTKDPMDTTTTGNTTSSSSSLVSSTSYTTTTTTPVTTTKFDHISIVLNTNARGVTEDLVQTARKVSQDYATTTSVHNNQTTTTTIPNVLVHVTTTLQEAQQAVQQIVNIAATHSTLVVPVGGDGTLTTLMDQLWQQQKQKQQQKQQRQEQTQKKTQSMEDESITLTSTSSTTTFPVSFAYIPMGTGNALGSVVACQAQRQPKTGRRRRILQRLLRPKRTKRESFRQTLQQLIEQVLVLNDDDNNNNNNNVNNNSCIDVVELPIMQVRTVRSRNSNDDDDGDDEENDSVHYTFFAGVGFDSLMLQDYKDIQEWTERKSETRQRKNDSGGGFNFNVYKLLKDTVLGGVSGYTVALFTKTLPQCLERQAHLMQVQVTTRTPQTTHWIDHRRGDLMRPVLCNTNANQECTVDVDNNTDRNKNDSSAPPPSSPPPLLLYRGQAGIVAAGTAPFYGGGLRLFPFARMTPYGMHLRIGRIHPVRGTLNIPAIFAGSYRDKRPSEFGCLDFVGTDFSVQLLHPSEGYPVQHSGESVGTCTHLHLSMNENDVPPPIRFVTLLPPRLIVEEEDDDDE</sequence>
<feature type="signal peptide" evidence="2">
    <location>
        <begin position="1"/>
        <end position="27"/>
    </location>
</feature>
<proteinExistence type="predicted"/>
<keyword evidence="4" id="KW-0418">Kinase</keyword>
<accession>A0A9K3M743</accession>
<feature type="region of interest" description="Disordered" evidence="1">
    <location>
        <begin position="538"/>
        <end position="561"/>
    </location>
</feature>
<gene>
    <name evidence="4" type="ORF">IV203_014085</name>
</gene>
<feature type="compositionally biased region" description="Low complexity" evidence="1">
    <location>
        <begin position="64"/>
        <end position="76"/>
    </location>
</feature>
<keyword evidence="5" id="KW-1185">Reference proteome</keyword>
<dbReference type="EMBL" id="JAGRRH010000001">
    <property type="protein sequence ID" value="KAG7374990.1"/>
    <property type="molecule type" value="Genomic_DNA"/>
</dbReference>
<keyword evidence="4" id="KW-0808">Transferase</keyword>
<reference evidence="4" key="2">
    <citation type="submission" date="2021-04" db="EMBL/GenBank/DDBJ databases">
        <authorList>
            <person name="Podell S."/>
        </authorList>
    </citation>
    <scope>NUCLEOTIDE SEQUENCE</scope>
    <source>
        <strain evidence="4">Hildebrandi</strain>
    </source>
</reference>
<feature type="compositionally biased region" description="Low complexity" evidence="1">
    <location>
        <begin position="102"/>
        <end position="119"/>
    </location>
</feature>
<dbReference type="AlphaFoldDB" id="A0A9K3M743"/>
<dbReference type="InterPro" id="IPR001206">
    <property type="entry name" value="Diacylglycerol_kinase_cat_dom"/>
</dbReference>
<evidence type="ECO:0000313" key="4">
    <source>
        <dbReference type="EMBL" id="KAG7374990.1"/>
    </source>
</evidence>
<protein>
    <submittedName>
        <fullName evidence="4">Diacylglycerol kinase catalytic domain containing protein</fullName>
    </submittedName>
</protein>
<keyword evidence="2" id="KW-0732">Signal</keyword>
<comment type="caution">
    <text evidence="4">The sequence shown here is derived from an EMBL/GenBank/DDBJ whole genome shotgun (WGS) entry which is preliminary data.</text>
</comment>
<feature type="chain" id="PRO_5039931366" evidence="2">
    <location>
        <begin position="28"/>
        <end position="699"/>
    </location>
</feature>
<feature type="region of interest" description="Disordered" evidence="1">
    <location>
        <begin position="272"/>
        <end position="300"/>
    </location>
</feature>
<name>A0A9K3M743_9STRA</name>
<dbReference type="OrthoDB" id="202977at2759"/>
<dbReference type="Proteomes" id="UP000693970">
    <property type="component" value="Unassembled WGS sequence"/>
</dbReference>
<evidence type="ECO:0000256" key="1">
    <source>
        <dbReference type="SAM" id="MobiDB-lite"/>
    </source>
</evidence>
<dbReference type="GO" id="GO:0016301">
    <property type="term" value="F:kinase activity"/>
    <property type="evidence" value="ECO:0007669"/>
    <property type="project" value="UniProtKB-KW"/>
</dbReference>
<evidence type="ECO:0000259" key="3">
    <source>
        <dbReference type="Pfam" id="PF00781"/>
    </source>
</evidence>
<feature type="compositionally biased region" description="Low complexity" evidence="1">
    <location>
        <begin position="130"/>
        <end position="163"/>
    </location>
</feature>
<reference evidence="4" key="1">
    <citation type="journal article" date="2021" name="Sci. Rep.">
        <title>Diploid genomic architecture of Nitzschia inconspicua, an elite biomass production diatom.</title>
        <authorList>
            <person name="Oliver A."/>
            <person name="Podell S."/>
            <person name="Pinowska A."/>
            <person name="Traller J.C."/>
            <person name="Smith S.R."/>
            <person name="McClure R."/>
            <person name="Beliaev A."/>
            <person name="Bohutskyi P."/>
            <person name="Hill E.A."/>
            <person name="Rabines A."/>
            <person name="Zheng H."/>
            <person name="Allen L.Z."/>
            <person name="Kuo A."/>
            <person name="Grigoriev I.V."/>
            <person name="Allen A.E."/>
            <person name="Hazlebeck D."/>
            <person name="Allen E.E."/>
        </authorList>
    </citation>
    <scope>NUCLEOTIDE SEQUENCE</scope>
    <source>
        <strain evidence="4">Hildebrandi</strain>
    </source>
</reference>